<proteinExistence type="predicted"/>
<dbReference type="EMBL" id="AJ697969">
    <property type="protein sequence ID" value="CAG27164.1"/>
    <property type="molecule type" value="Genomic_DNA"/>
</dbReference>
<dbReference type="KEGG" id="vg:5176749"/>
<keyword evidence="2" id="KW-1185">Reference proteome</keyword>
<dbReference type="RefSeq" id="YP_418103.1">
    <property type="nucleotide sequence ID" value="NC_007623.1"/>
</dbReference>
<sequence length="244" mass="28328">MSMPLSRYNTIRTRLIELYNILNNRSFDVWVTPAMLMSLEELRDREEYSQEGFVGDPNYYNEYQVRRMSVPRIIDILPNLSSEKDLGFREPQIVIPLIYESIQEYICLWCELFKKAPEFPTPSIDELRKLELLAYTLFNFYKRIKPYLDKKKLRELGGDVQETDKRNLMQLSALFSINAMGTPKAEISFVSHLDELFGDDTLNPGLSLSEQPYITNKAVADSLATHDTPEDLGPWLFNKPTGLL</sequence>
<dbReference type="GeneID" id="5176749"/>
<accession>Q2Z111</accession>
<dbReference type="OrthoDB" id="33446at10239"/>
<reference evidence="1 2" key="3">
    <citation type="journal article" date="2004" name="Bioinformatics">
        <title>PHIRE, a deterministic approach to reveal regulatory elements in bacteriophage genomes.</title>
        <authorList>
            <person name="Lavigne R."/>
            <person name="Sun W.D."/>
            <person name="Volckaert G."/>
        </authorList>
    </citation>
    <scope>NUCLEOTIDE SEQUENCE [LARGE SCALE GENOMIC DNA]</scope>
</reference>
<evidence type="ECO:0000313" key="1">
    <source>
        <dbReference type="EMBL" id="CAG27164.1"/>
    </source>
</evidence>
<organism evidence="1 2">
    <name type="scientific">Pseudomonas phage EL</name>
    <dbReference type="NCBI Taxonomy" id="273133"/>
    <lineage>
        <taxon>Viruses</taxon>
        <taxon>Duplodnaviria</taxon>
        <taxon>Heunggongvirae</taxon>
        <taxon>Uroviricota</taxon>
        <taxon>Caudoviricetes</taxon>
        <taxon>Chimalliviridae</taxon>
        <taxon>Elvirus</taxon>
        <taxon>Elvirus EL</taxon>
    </lineage>
</organism>
<name>Q2Z111_9CAUD</name>
<reference evidence="1 2" key="1">
    <citation type="journal article" date="2002" name="Genetika">
        <title>Phenogenetic characterization of a group of giant Phi KZ-like bacteriophages of Pseudomonas aeruginosa].</title>
        <authorList>
            <person name="Burkal'tseva M.V."/>
            <person name="Krylov V.N."/>
            <person name="Pleteneva E.A."/>
            <person name="Shaburova O.V."/>
            <person name="Krylov S.V."/>
            <person name="Volckaert G."/>
            <person name="Sykilinda N.N."/>
            <person name="Kurochkina L.P."/>
            <person name="Mesyanzhinov V.V."/>
        </authorList>
    </citation>
    <scope>NUCLEOTIDE SEQUENCE [LARGE SCALE GENOMIC DNA]</scope>
</reference>
<evidence type="ECO:0000313" key="2">
    <source>
        <dbReference type="Proteomes" id="UP000001239"/>
    </source>
</evidence>
<protein>
    <submittedName>
        <fullName evidence="1">Uncharacterized protein</fullName>
    </submittedName>
</protein>
<reference evidence="1 2" key="4">
    <citation type="journal article" date="2005" name="J. Mol. Biol.">
        <title>Genome comparison of Pseudomonas aeruginosa large phages.</title>
        <authorList>
            <person name="Hertveldt K."/>
            <person name="Lavigne R."/>
            <person name="Pleteneva E."/>
            <person name="Sernova N."/>
            <person name="Kurochkina L."/>
            <person name="Korchevskii R."/>
            <person name="Robben J."/>
            <person name="Mesyanzhinov V."/>
            <person name="Krylov V.N."/>
            <person name="Volckaert G."/>
        </authorList>
    </citation>
    <scope>NUCLEOTIDE SEQUENCE</scope>
</reference>
<dbReference type="Proteomes" id="UP000001239">
    <property type="component" value="Segment"/>
</dbReference>
<reference evidence="1 2" key="2">
    <citation type="journal article" date="2003" name="Res. Microbiol.">
        <title>Myoviridae bacteriophages of Pseudomonas aeruginosa: a long and complex evolutionary pathway.</title>
        <authorList>
            <person name="Krylov V.N."/>
            <person name="Pleteneva E.A."/>
            <person name="Bourkalsteva M.V."/>
            <person name="Shaburova O.V."/>
            <person name="Volckaert G."/>
            <person name="Sykilinda N.N."/>
            <person name="Kurochkina L.P."/>
            <person name="Mesyanzhinov V.V."/>
        </authorList>
    </citation>
    <scope>NUCLEOTIDE SEQUENCE [LARGE SCALE GENOMIC DNA]</scope>
</reference>